<feature type="region of interest" description="Disordered" evidence="1">
    <location>
        <begin position="78"/>
        <end position="101"/>
    </location>
</feature>
<reference evidence="2" key="1">
    <citation type="submission" date="2022-05" db="EMBL/GenBank/DDBJ databases">
        <authorList>
            <person name="Pankratov T."/>
        </authorList>
    </citation>
    <scope>NUCLEOTIDE SEQUENCE</scope>
    <source>
        <strain evidence="2">BP6-180914</strain>
    </source>
</reference>
<accession>A0AA42CJI7</accession>
<name>A0AA42CJI7_9HYPH</name>
<dbReference type="Proteomes" id="UP001165667">
    <property type="component" value="Unassembled WGS sequence"/>
</dbReference>
<organism evidence="2 3">
    <name type="scientific">Lichenifustis flavocetrariae</name>
    <dbReference type="NCBI Taxonomy" id="2949735"/>
    <lineage>
        <taxon>Bacteria</taxon>
        <taxon>Pseudomonadati</taxon>
        <taxon>Pseudomonadota</taxon>
        <taxon>Alphaproteobacteria</taxon>
        <taxon>Hyphomicrobiales</taxon>
        <taxon>Lichenihabitantaceae</taxon>
        <taxon>Lichenifustis</taxon>
    </lineage>
</organism>
<evidence type="ECO:0000313" key="3">
    <source>
        <dbReference type="Proteomes" id="UP001165667"/>
    </source>
</evidence>
<proteinExistence type="predicted"/>
<comment type="caution">
    <text evidence="2">The sequence shown here is derived from an EMBL/GenBank/DDBJ whole genome shotgun (WGS) entry which is preliminary data.</text>
</comment>
<feature type="region of interest" description="Disordered" evidence="1">
    <location>
        <begin position="1"/>
        <end position="60"/>
    </location>
</feature>
<keyword evidence="3" id="KW-1185">Reference proteome</keyword>
<feature type="compositionally biased region" description="Polar residues" evidence="1">
    <location>
        <begin position="8"/>
        <end position="28"/>
    </location>
</feature>
<dbReference type="AlphaFoldDB" id="A0AA42CJI7"/>
<sequence length="123" mass="12446">MESIMPLSVSTSGNGNGLSNLLRQTRMTKSTDDAATAGNDGSGGSNVRPIGRSSIDSTGSGTAQITAALTVYLSKLGGADGSEPEATVNTNKPEAGGLQNRSSAADLLRALDTYNPNAMRLTA</sequence>
<dbReference type="EMBL" id="JAMOIM010000004">
    <property type="protein sequence ID" value="MCW6508131.1"/>
    <property type="molecule type" value="Genomic_DNA"/>
</dbReference>
<evidence type="ECO:0000256" key="1">
    <source>
        <dbReference type="SAM" id="MobiDB-lite"/>
    </source>
</evidence>
<gene>
    <name evidence="2" type="ORF">M8523_08855</name>
</gene>
<protein>
    <submittedName>
        <fullName evidence="2">Uncharacterized protein</fullName>
    </submittedName>
</protein>
<evidence type="ECO:0000313" key="2">
    <source>
        <dbReference type="EMBL" id="MCW6508131.1"/>
    </source>
</evidence>